<protein>
    <submittedName>
        <fullName evidence="1 2">Uncharacterized protein</fullName>
    </submittedName>
</protein>
<accession>K7KQH6</accession>
<sequence length="57" mass="6926">MNELRERHQQQQQQQKKWIFFLGGEVLVLVLEREIRWVFVLKQLNCQREATKSEKAG</sequence>
<proteinExistence type="predicted"/>
<dbReference type="PaxDb" id="3847-GLYMA05G29110.1"/>
<evidence type="ECO:0000313" key="1">
    <source>
        <dbReference type="EMBL" id="KRH58966.1"/>
    </source>
</evidence>
<dbReference type="Gramene" id="KRH58966">
    <property type="protein sequence ID" value="KRH58966"/>
    <property type="gene ID" value="GLYMA_05G158400"/>
</dbReference>
<dbReference type="HOGENOM" id="CLU_3000290_0_0_1"/>
<reference evidence="2" key="2">
    <citation type="submission" date="2018-02" db="UniProtKB">
        <authorList>
            <consortium name="EnsemblPlants"/>
        </authorList>
    </citation>
    <scope>IDENTIFICATION</scope>
    <source>
        <strain evidence="2">Williams 82</strain>
    </source>
</reference>
<dbReference type="Proteomes" id="UP000008827">
    <property type="component" value="Chromosome 5"/>
</dbReference>
<dbReference type="EnsemblPlants" id="KRH58966">
    <property type="protein sequence ID" value="KRH58966"/>
    <property type="gene ID" value="GLYMA_05G158400"/>
</dbReference>
<dbReference type="InParanoid" id="K7KQH6"/>
<organism evidence="2">
    <name type="scientific">Glycine max</name>
    <name type="common">Soybean</name>
    <name type="synonym">Glycine hispida</name>
    <dbReference type="NCBI Taxonomy" id="3847"/>
    <lineage>
        <taxon>Eukaryota</taxon>
        <taxon>Viridiplantae</taxon>
        <taxon>Streptophyta</taxon>
        <taxon>Embryophyta</taxon>
        <taxon>Tracheophyta</taxon>
        <taxon>Spermatophyta</taxon>
        <taxon>Magnoliopsida</taxon>
        <taxon>eudicotyledons</taxon>
        <taxon>Gunneridae</taxon>
        <taxon>Pentapetalae</taxon>
        <taxon>rosids</taxon>
        <taxon>fabids</taxon>
        <taxon>Fabales</taxon>
        <taxon>Fabaceae</taxon>
        <taxon>Papilionoideae</taxon>
        <taxon>50 kb inversion clade</taxon>
        <taxon>NPAAA clade</taxon>
        <taxon>indigoferoid/millettioid clade</taxon>
        <taxon>Phaseoleae</taxon>
        <taxon>Glycine</taxon>
        <taxon>Glycine subgen. Soja</taxon>
    </lineage>
</organism>
<dbReference type="EMBL" id="CM000838">
    <property type="protein sequence ID" value="KRH58966.1"/>
    <property type="molecule type" value="Genomic_DNA"/>
</dbReference>
<evidence type="ECO:0000313" key="2">
    <source>
        <dbReference type="EnsemblPlants" id="KRH58966"/>
    </source>
</evidence>
<reference evidence="1 2" key="1">
    <citation type="journal article" date="2010" name="Nature">
        <title>Genome sequence of the palaeopolyploid soybean.</title>
        <authorList>
            <person name="Schmutz J."/>
            <person name="Cannon S.B."/>
            <person name="Schlueter J."/>
            <person name="Ma J."/>
            <person name="Mitros T."/>
            <person name="Nelson W."/>
            <person name="Hyten D.L."/>
            <person name="Song Q."/>
            <person name="Thelen J.J."/>
            <person name="Cheng J."/>
            <person name="Xu D."/>
            <person name="Hellsten U."/>
            <person name="May G.D."/>
            <person name="Yu Y."/>
            <person name="Sakurai T."/>
            <person name="Umezawa T."/>
            <person name="Bhattacharyya M.K."/>
            <person name="Sandhu D."/>
            <person name="Valliyodan B."/>
            <person name="Lindquist E."/>
            <person name="Peto M."/>
            <person name="Grant D."/>
            <person name="Shu S."/>
            <person name="Goodstein D."/>
            <person name="Barry K."/>
            <person name="Futrell-Griggs M."/>
            <person name="Abernathy B."/>
            <person name="Du J."/>
            <person name="Tian Z."/>
            <person name="Zhu L."/>
            <person name="Gill N."/>
            <person name="Joshi T."/>
            <person name="Libault M."/>
            <person name="Sethuraman A."/>
            <person name="Zhang X.-C."/>
            <person name="Shinozaki K."/>
            <person name="Nguyen H.T."/>
            <person name="Wing R.A."/>
            <person name="Cregan P."/>
            <person name="Specht J."/>
            <person name="Grimwood J."/>
            <person name="Rokhsar D."/>
            <person name="Stacey G."/>
            <person name="Shoemaker R.C."/>
            <person name="Jackson S.A."/>
        </authorList>
    </citation>
    <scope>NUCLEOTIDE SEQUENCE [LARGE SCALE GENOMIC DNA]</scope>
    <source>
        <strain evidence="2">cv. Williams 82</strain>
        <tissue evidence="1">Callus</tissue>
    </source>
</reference>
<evidence type="ECO:0000313" key="3">
    <source>
        <dbReference type="Proteomes" id="UP000008827"/>
    </source>
</evidence>
<gene>
    <name evidence="1" type="ORF">GLYMA_05G158400</name>
</gene>
<reference evidence="1" key="3">
    <citation type="submission" date="2018-07" db="EMBL/GenBank/DDBJ databases">
        <title>WGS assembly of Glycine max.</title>
        <authorList>
            <person name="Schmutz J."/>
            <person name="Cannon S."/>
            <person name="Schlueter J."/>
            <person name="Ma J."/>
            <person name="Mitros T."/>
            <person name="Nelson W."/>
            <person name="Hyten D."/>
            <person name="Song Q."/>
            <person name="Thelen J."/>
            <person name="Cheng J."/>
            <person name="Xu D."/>
            <person name="Hellsten U."/>
            <person name="May G."/>
            <person name="Yu Y."/>
            <person name="Sakurai T."/>
            <person name="Umezawa T."/>
            <person name="Bhattacharyya M."/>
            <person name="Sandhu D."/>
            <person name="Valliyodan B."/>
            <person name="Lindquist E."/>
            <person name="Peto M."/>
            <person name="Grant D."/>
            <person name="Shu S."/>
            <person name="Goodstein D."/>
            <person name="Barry K."/>
            <person name="Futrell-Griggs M."/>
            <person name="Abernathy B."/>
            <person name="Du J."/>
            <person name="Tian Z."/>
            <person name="Zhu L."/>
            <person name="Gill N."/>
            <person name="Joshi T."/>
            <person name="Libault M."/>
            <person name="Sethuraman A."/>
            <person name="Zhang X."/>
            <person name="Shinozaki K."/>
            <person name="Nguyen H."/>
            <person name="Wing R."/>
            <person name="Cregan P."/>
            <person name="Specht J."/>
            <person name="Grimwood J."/>
            <person name="Rokhsar D."/>
            <person name="Stacey G."/>
            <person name="Shoemaker R."/>
            <person name="Jackson S."/>
        </authorList>
    </citation>
    <scope>NUCLEOTIDE SEQUENCE</scope>
    <source>
        <tissue evidence="1">Callus</tissue>
    </source>
</reference>
<keyword evidence="3" id="KW-1185">Reference proteome</keyword>
<dbReference type="AlphaFoldDB" id="K7KQH6"/>
<name>K7KQH6_SOYBN</name>